<dbReference type="InterPro" id="IPR019546">
    <property type="entry name" value="TAT_signal_bac_arc"/>
</dbReference>
<dbReference type="CDD" id="cd19095">
    <property type="entry name" value="AKR_PA4992-like"/>
    <property type="match status" value="1"/>
</dbReference>
<name>A0A7W6MPA5_9HYPH</name>
<protein>
    <submittedName>
        <fullName evidence="2">Diketogulonate reductase-like aldo/keto reductase</fullName>
    </submittedName>
</protein>
<dbReference type="PROSITE" id="PS51318">
    <property type="entry name" value="TAT"/>
    <property type="match status" value="1"/>
</dbReference>
<dbReference type="RefSeq" id="WP_183207287.1">
    <property type="nucleotide sequence ID" value="NZ_JAAAMM010000002.1"/>
</dbReference>
<dbReference type="InterPro" id="IPR023210">
    <property type="entry name" value="NADP_OxRdtase_dom"/>
</dbReference>
<dbReference type="PANTHER" id="PTHR43312:SF1">
    <property type="entry name" value="NADP-DEPENDENT OXIDOREDUCTASE DOMAIN-CONTAINING PROTEIN"/>
    <property type="match status" value="1"/>
</dbReference>
<dbReference type="Gene3D" id="3.20.20.100">
    <property type="entry name" value="NADP-dependent oxidoreductase domain"/>
    <property type="match status" value="1"/>
</dbReference>
<dbReference type="NCBIfam" id="TIGR01409">
    <property type="entry name" value="TAT_signal_seq"/>
    <property type="match status" value="1"/>
</dbReference>
<dbReference type="SUPFAM" id="SSF51430">
    <property type="entry name" value="NAD(P)-linked oxidoreductase"/>
    <property type="match status" value="1"/>
</dbReference>
<evidence type="ECO:0000313" key="2">
    <source>
        <dbReference type="EMBL" id="MBB4002735.1"/>
    </source>
</evidence>
<gene>
    <name evidence="2" type="ORF">GGR03_001810</name>
</gene>
<dbReference type="Pfam" id="PF00248">
    <property type="entry name" value="Aldo_ket_red"/>
    <property type="match status" value="1"/>
</dbReference>
<dbReference type="PANTHER" id="PTHR43312">
    <property type="entry name" value="D-THREO-ALDOSE 1-DEHYDROGENASE"/>
    <property type="match status" value="1"/>
</dbReference>
<dbReference type="InterPro" id="IPR053135">
    <property type="entry name" value="AKR2_Oxidoreductase"/>
</dbReference>
<accession>A0A7W6MPA5</accession>
<sequence>MDRRRFIGGAAAGAAALATWPRGARAQAEAPFAKRIPSSGMALPVIGLGTWITFNVGEDPAALAQRTDVMRAFFEMGGGMIDSSPMYGSAQATVGHGLREIGIPEMLFAADKVWISDADDGPAQIAETQALWGVPRFGLMQVHNLLGWEGHLDTLEAMKAEGRIGHVGITTSHGRRHDDIEAIMRERPIDFVQLTYNIADREAEARLLPLAAERGIAVIANRPFRQGALVDAVQSAPLPAVAAEIGAANWPQFLLKFIVSHPAVTVAIPATRRVGHLRENMGAAQGPMPDAALRAEMARAFESL</sequence>
<dbReference type="AlphaFoldDB" id="A0A7W6MPA5"/>
<dbReference type="EMBL" id="JACIEM010000002">
    <property type="protein sequence ID" value="MBB4002735.1"/>
    <property type="molecule type" value="Genomic_DNA"/>
</dbReference>
<evidence type="ECO:0000259" key="1">
    <source>
        <dbReference type="Pfam" id="PF00248"/>
    </source>
</evidence>
<dbReference type="Proteomes" id="UP000588647">
    <property type="component" value="Unassembled WGS sequence"/>
</dbReference>
<dbReference type="InterPro" id="IPR006311">
    <property type="entry name" value="TAT_signal"/>
</dbReference>
<feature type="domain" description="NADP-dependent oxidoreductase" evidence="1">
    <location>
        <begin position="46"/>
        <end position="290"/>
    </location>
</feature>
<organism evidence="2 3">
    <name type="scientific">Aurantimonas endophytica</name>
    <dbReference type="NCBI Taxonomy" id="1522175"/>
    <lineage>
        <taxon>Bacteria</taxon>
        <taxon>Pseudomonadati</taxon>
        <taxon>Pseudomonadota</taxon>
        <taxon>Alphaproteobacteria</taxon>
        <taxon>Hyphomicrobiales</taxon>
        <taxon>Aurantimonadaceae</taxon>
        <taxon>Aurantimonas</taxon>
    </lineage>
</organism>
<proteinExistence type="predicted"/>
<dbReference type="InterPro" id="IPR036812">
    <property type="entry name" value="NAD(P)_OxRdtase_dom_sf"/>
</dbReference>
<comment type="caution">
    <text evidence="2">The sequence shown here is derived from an EMBL/GenBank/DDBJ whole genome shotgun (WGS) entry which is preliminary data.</text>
</comment>
<keyword evidence="3" id="KW-1185">Reference proteome</keyword>
<reference evidence="2 3" key="1">
    <citation type="submission" date="2020-08" db="EMBL/GenBank/DDBJ databases">
        <title>Genomic Encyclopedia of Type Strains, Phase IV (KMG-IV): sequencing the most valuable type-strain genomes for metagenomic binning, comparative biology and taxonomic classification.</title>
        <authorList>
            <person name="Goeker M."/>
        </authorList>
    </citation>
    <scope>NUCLEOTIDE SEQUENCE [LARGE SCALE GENOMIC DNA]</scope>
    <source>
        <strain evidence="2 3">DSM 103570</strain>
    </source>
</reference>
<evidence type="ECO:0000313" key="3">
    <source>
        <dbReference type="Proteomes" id="UP000588647"/>
    </source>
</evidence>